<dbReference type="AlphaFoldDB" id="A0A6G0TKE1"/>
<feature type="non-terminal residue" evidence="2">
    <location>
        <position position="1"/>
    </location>
</feature>
<reference evidence="2 3" key="1">
    <citation type="submission" date="2019-08" db="EMBL/GenBank/DDBJ databases">
        <title>The genome of the soybean aphid Biotype 1, its phylome, world population structure and adaptation to the North American continent.</title>
        <authorList>
            <person name="Giordano R."/>
            <person name="Donthu R.K."/>
            <person name="Hernandez A.G."/>
            <person name="Wright C.L."/>
            <person name="Zimin A.V."/>
        </authorList>
    </citation>
    <scope>NUCLEOTIDE SEQUENCE [LARGE SCALE GENOMIC DNA]</scope>
    <source>
        <tissue evidence="2">Whole aphids</tissue>
    </source>
</reference>
<dbReference type="Proteomes" id="UP000475862">
    <property type="component" value="Unassembled WGS sequence"/>
</dbReference>
<feature type="compositionally biased region" description="Basic and acidic residues" evidence="1">
    <location>
        <begin position="38"/>
        <end position="57"/>
    </location>
</feature>
<protein>
    <submittedName>
        <fullName evidence="2">Uncharacterized protein</fullName>
    </submittedName>
</protein>
<proteinExistence type="predicted"/>
<feature type="region of interest" description="Disordered" evidence="1">
    <location>
        <begin position="38"/>
        <end position="71"/>
    </location>
</feature>
<evidence type="ECO:0000313" key="2">
    <source>
        <dbReference type="EMBL" id="KAE9534344.1"/>
    </source>
</evidence>
<dbReference type="EMBL" id="VYZN01000028">
    <property type="protein sequence ID" value="KAE9534344.1"/>
    <property type="molecule type" value="Genomic_DNA"/>
</dbReference>
<accession>A0A6G0TKE1</accession>
<keyword evidence="3" id="KW-1185">Reference proteome</keyword>
<organism evidence="2 3">
    <name type="scientific">Aphis glycines</name>
    <name type="common">Soybean aphid</name>
    <dbReference type="NCBI Taxonomy" id="307491"/>
    <lineage>
        <taxon>Eukaryota</taxon>
        <taxon>Metazoa</taxon>
        <taxon>Ecdysozoa</taxon>
        <taxon>Arthropoda</taxon>
        <taxon>Hexapoda</taxon>
        <taxon>Insecta</taxon>
        <taxon>Pterygota</taxon>
        <taxon>Neoptera</taxon>
        <taxon>Paraneoptera</taxon>
        <taxon>Hemiptera</taxon>
        <taxon>Sternorrhyncha</taxon>
        <taxon>Aphidomorpha</taxon>
        <taxon>Aphidoidea</taxon>
        <taxon>Aphididae</taxon>
        <taxon>Aphidini</taxon>
        <taxon>Aphis</taxon>
        <taxon>Aphis</taxon>
    </lineage>
</organism>
<name>A0A6G0TKE1_APHGL</name>
<gene>
    <name evidence="2" type="ORF">AGLY_008434</name>
</gene>
<sequence>FLVIVLCFWCYNKYRIGRFGVHVAAAAVQVQGRFGHAPEKDAEHYRKDGASQRERVKAQQGASHVRVQDSHAQHEVEEHATAAAAHVRRHVAANMMNSHPTVIGIASDRRNFLRPKVRDNPPAGRAPKRAPIRYMETTHDDCSMVSIINIFSPAVSGCSGAVQPPTTLMVGYNTIRDTSKREEREIINVEACDCDI</sequence>
<evidence type="ECO:0000313" key="3">
    <source>
        <dbReference type="Proteomes" id="UP000475862"/>
    </source>
</evidence>
<evidence type="ECO:0000256" key="1">
    <source>
        <dbReference type="SAM" id="MobiDB-lite"/>
    </source>
</evidence>
<comment type="caution">
    <text evidence="2">The sequence shown here is derived from an EMBL/GenBank/DDBJ whole genome shotgun (WGS) entry which is preliminary data.</text>
</comment>